<name>A0A1M6LII9_9FLAO</name>
<dbReference type="PANTHER" id="PTHR19328:SF75">
    <property type="entry name" value="ALDOSE SUGAR DEHYDROGENASE YLII"/>
    <property type="match status" value="1"/>
</dbReference>
<feature type="domain" description="Glucose/Sorbosone dehydrogenase" evidence="3">
    <location>
        <begin position="32"/>
        <end position="318"/>
    </location>
</feature>
<evidence type="ECO:0000256" key="2">
    <source>
        <dbReference type="SAM" id="SignalP"/>
    </source>
</evidence>
<evidence type="ECO:0000313" key="5">
    <source>
        <dbReference type="EMBL" id="SHJ70945.1"/>
    </source>
</evidence>
<dbReference type="SUPFAM" id="SSF50952">
    <property type="entry name" value="Soluble quinoprotein glucose dehydrogenase"/>
    <property type="match status" value="1"/>
</dbReference>
<dbReference type="AlphaFoldDB" id="A0A1M6LII9"/>
<gene>
    <name evidence="5" type="ORF">SAMN04487908_12344</name>
</gene>
<keyword evidence="6" id="KW-1185">Reference proteome</keyword>
<feature type="signal peptide" evidence="2">
    <location>
        <begin position="1"/>
        <end position="19"/>
    </location>
</feature>
<dbReference type="NCBIfam" id="TIGR04183">
    <property type="entry name" value="Por_Secre_tail"/>
    <property type="match status" value="1"/>
</dbReference>
<reference evidence="6" key="1">
    <citation type="submission" date="2016-11" db="EMBL/GenBank/DDBJ databases">
        <authorList>
            <person name="Varghese N."/>
            <person name="Submissions S."/>
        </authorList>
    </citation>
    <scope>NUCLEOTIDE SEQUENCE [LARGE SCALE GENOMIC DNA]</scope>
    <source>
        <strain evidence="6">DSM 26349</strain>
    </source>
</reference>
<dbReference type="STRING" id="797419.SAMN05216556_10128"/>
<dbReference type="Pfam" id="PF18962">
    <property type="entry name" value="Por_Secre_tail"/>
    <property type="match status" value="1"/>
</dbReference>
<dbReference type="PANTHER" id="PTHR19328">
    <property type="entry name" value="HEDGEHOG-INTERACTING PROTEIN"/>
    <property type="match status" value="1"/>
</dbReference>
<dbReference type="EMBL" id="FQYV01000023">
    <property type="protein sequence ID" value="SHJ70945.1"/>
    <property type="molecule type" value="Genomic_DNA"/>
</dbReference>
<accession>A0A1M6LII9</accession>
<feature type="chain" id="PRO_5009919249" evidence="2">
    <location>
        <begin position="20"/>
        <end position="460"/>
    </location>
</feature>
<dbReference type="OrthoDB" id="9770043at2"/>
<dbReference type="RefSeq" id="WP_073220344.1">
    <property type="nucleotide sequence ID" value="NZ_FNNS01000001.1"/>
</dbReference>
<dbReference type="Gene3D" id="2.120.10.30">
    <property type="entry name" value="TolB, C-terminal domain"/>
    <property type="match status" value="1"/>
</dbReference>
<proteinExistence type="predicted"/>
<organism evidence="5 6">
    <name type="scientific">Aequorivita viscosa</name>
    <dbReference type="NCBI Taxonomy" id="797419"/>
    <lineage>
        <taxon>Bacteria</taxon>
        <taxon>Pseudomonadati</taxon>
        <taxon>Bacteroidota</taxon>
        <taxon>Flavobacteriia</taxon>
        <taxon>Flavobacteriales</taxon>
        <taxon>Flavobacteriaceae</taxon>
        <taxon>Aequorivita</taxon>
    </lineage>
</organism>
<protein>
    <submittedName>
        <fullName evidence="5">Por secretion system C-terminal sorting domain-containing protein</fullName>
    </submittedName>
</protein>
<evidence type="ECO:0000256" key="1">
    <source>
        <dbReference type="ARBA" id="ARBA00022729"/>
    </source>
</evidence>
<evidence type="ECO:0000313" key="6">
    <source>
        <dbReference type="Proteomes" id="UP000184172"/>
    </source>
</evidence>
<evidence type="ECO:0000259" key="4">
    <source>
        <dbReference type="Pfam" id="PF18962"/>
    </source>
</evidence>
<evidence type="ECO:0000259" key="3">
    <source>
        <dbReference type="Pfam" id="PF07995"/>
    </source>
</evidence>
<dbReference type="Proteomes" id="UP000184172">
    <property type="component" value="Unassembled WGS sequence"/>
</dbReference>
<keyword evidence="1 2" id="KW-0732">Signal</keyword>
<dbReference type="InterPro" id="IPR011042">
    <property type="entry name" value="6-blade_b-propeller_TolB-like"/>
</dbReference>
<dbReference type="InterPro" id="IPR011041">
    <property type="entry name" value="Quinoprot_gluc/sorb_DH_b-prop"/>
</dbReference>
<sequence>MKKIFISSLFLFLSAFSYAQEITLELFNSGFTSPLSLQHANDGRLFVVEKDGKIKVIQPTGAVNSTPFLDVSNQISNVFEQGLLGLAFHPNYESNGYFYINYTDINGNTQISRFSVSSTNADLADSNSEFPILAYNQPSVNHNGGNLAFGPDGYLYISSGDGGGGGDSNNNSQNLNSLLGKLLRIDVDNPSGGNNYGIPPNNPFIGVPGIKEEIYAYGLRNPWRFSIDFAANEIWIADVGQENIEEINRAPLANVGLNYGWRCYEGSLPFNTQGCPPASELEFPFVEYTHINGNCSITGGYVYRGSIYSDIAGLYFFADYCSGLIGTVDDSGNILEHGYFAGSWASFGEDVNKELYTVDISGGNIYKVKGSELVNTEDYIFEKSLSILPNPASENITFSLKNDTFQAIQIFDIQGSLVYLNENIDSKEVTVSVEKLNSGIYIAKIISEKGQSTIKKIMVQ</sequence>
<dbReference type="InterPro" id="IPR012938">
    <property type="entry name" value="Glc/Sorbosone_DH"/>
</dbReference>
<dbReference type="Pfam" id="PF07995">
    <property type="entry name" value="GSDH"/>
    <property type="match status" value="1"/>
</dbReference>
<feature type="domain" description="Secretion system C-terminal sorting" evidence="4">
    <location>
        <begin position="387"/>
        <end position="459"/>
    </location>
</feature>
<dbReference type="InterPro" id="IPR026444">
    <property type="entry name" value="Secre_tail"/>
</dbReference>